<feature type="non-terminal residue" evidence="1">
    <location>
        <position position="136"/>
    </location>
</feature>
<evidence type="ECO:0000313" key="1">
    <source>
        <dbReference type="EMBL" id="KIJ39233.1"/>
    </source>
</evidence>
<gene>
    <name evidence="1" type="ORF">M422DRAFT_78254</name>
</gene>
<dbReference type="Proteomes" id="UP000054279">
    <property type="component" value="Unassembled WGS sequence"/>
</dbReference>
<sequence length="136" mass="15426">SPLTKNAMIISRLPPCPSHDELLFIAMLFTGFHGLLRLGELTIPDVVARCDTRFSFILPFHKADCFYAGNTVMIQALPHSLLDPLFHVRRYISSHDRFFPLLPALWLTTFGRPPSYSWFVSHLQNFLGSNVSGHSL</sequence>
<name>A0A0C9U880_SPHS4</name>
<protein>
    <submittedName>
        <fullName evidence="1">Uncharacterized protein</fullName>
    </submittedName>
</protein>
<dbReference type="HOGENOM" id="CLU_111690_0_0_1"/>
<organism evidence="1 2">
    <name type="scientific">Sphaerobolus stellatus (strain SS14)</name>
    <dbReference type="NCBI Taxonomy" id="990650"/>
    <lineage>
        <taxon>Eukaryota</taxon>
        <taxon>Fungi</taxon>
        <taxon>Dikarya</taxon>
        <taxon>Basidiomycota</taxon>
        <taxon>Agaricomycotina</taxon>
        <taxon>Agaricomycetes</taxon>
        <taxon>Phallomycetidae</taxon>
        <taxon>Geastrales</taxon>
        <taxon>Sphaerobolaceae</taxon>
        <taxon>Sphaerobolus</taxon>
    </lineage>
</organism>
<dbReference type="AlphaFoldDB" id="A0A0C9U880"/>
<feature type="non-terminal residue" evidence="1">
    <location>
        <position position="1"/>
    </location>
</feature>
<reference evidence="1 2" key="1">
    <citation type="submission" date="2014-06" db="EMBL/GenBank/DDBJ databases">
        <title>Evolutionary Origins and Diversification of the Mycorrhizal Mutualists.</title>
        <authorList>
            <consortium name="DOE Joint Genome Institute"/>
            <consortium name="Mycorrhizal Genomics Consortium"/>
            <person name="Kohler A."/>
            <person name="Kuo A."/>
            <person name="Nagy L.G."/>
            <person name="Floudas D."/>
            <person name="Copeland A."/>
            <person name="Barry K.W."/>
            <person name="Cichocki N."/>
            <person name="Veneault-Fourrey C."/>
            <person name="LaButti K."/>
            <person name="Lindquist E.A."/>
            <person name="Lipzen A."/>
            <person name="Lundell T."/>
            <person name="Morin E."/>
            <person name="Murat C."/>
            <person name="Riley R."/>
            <person name="Ohm R."/>
            <person name="Sun H."/>
            <person name="Tunlid A."/>
            <person name="Henrissat B."/>
            <person name="Grigoriev I.V."/>
            <person name="Hibbett D.S."/>
            <person name="Martin F."/>
        </authorList>
    </citation>
    <scope>NUCLEOTIDE SEQUENCE [LARGE SCALE GENOMIC DNA]</scope>
    <source>
        <strain evidence="1 2">SS14</strain>
    </source>
</reference>
<keyword evidence="2" id="KW-1185">Reference proteome</keyword>
<dbReference type="OrthoDB" id="5598396at2759"/>
<accession>A0A0C9U880</accession>
<dbReference type="EMBL" id="KN837154">
    <property type="protein sequence ID" value="KIJ39233.1"/>
    <property type="molecule type" value="Genomic_DNA"/>
</dbReference>
<proteinExistence type="predicted"/>
<evidence type="ECO:0000313" key="2">
    <source>
        <dbReference type="Proteomes" id="UP000054279"/>
    </source>
</evidence>